<name>A0A1F5H212_9BACT</name>
<evidence type="ECO:0000313" key="7">
    <source>
        <dbReference type="EMBL" id="OGD98186.1"/>
    </source>
</evidence>
<evidence type="ECO:0000256" key="1">
    <source>
        <dbReference type="ARBA" id="ARBA00023110"/>
    </source>
</evidence>
<accession>A0A1F5H212</accession>
<evidence type="ECO:0000256" key="4">
    <source>
        <dbReference type="SAM" id="MobiDB-lite"/>
    </source>
</evidence>
<feature type="coiled-coil region" evidence="3">
    <location>
        <begin position="206"/>
        <end position="244"/>
    </location>
</feature>
<dbReference type="GO" id="GO:0015031">
    <property type="term" value="P:protein transport"/>
    <property type="evidence" value="ECO:0007669"/>
    <property type="project" value="InterPro"/>
</dbReference>
<evidence type="ECO:0000256" key="3">
    <source>
        <dbReference type="SAM" id="Coils"/>
    </source>
</evidence>
<dbReference type="Pfam" id="PF05698">
    <property type="entry name" value="Trigger_C"/>
    <property type="match status" value="1"/>
</dbReference>
<sequence length="318" mass="35868">ASFLISKHLGEIFQKENLVPLASPKIAISSLSKNSPFVFTASFTQKPQVTIGDWEKIKVAKIKAKEISEEDINQSIKNIFEAWKARKSDIGGQTSEDDKSGEEAGKFIYDARGNKIFIKDESARPTSEESPSTSLRASKATSEVKDTPDDNFARAIGARDLAHLHVIVKKDLETIMADSAEAKFEQEIFEKILELGSVEVPEILVEDELSRMLLRLASELERQKRKLEDYLAEQKTTIDELKKKWQGQAEKNVRISLILEQIGKDEKVQVAREEVEQVLKGLAQTNLSEEQKKDLEKYIAFNIFQTKTLDLVKKTVTA</sequence>
<dbReference type="GO" id="GO:0006457">
    <property type="term" value="P:protein folding"/>
    <property type="evidence" value="ECO:0007669"/>
    <property type="project" value="InterPro"/>
</dbReference>
<evidence type="ECO:0000259" key="6">
    <source>
        <dbReference type="Pfam" id="PF05698"/>
    </source>
</evidence>
<evidence type="ECO:0000259" key="5">
    <source>
        <dbReference type="Pfam" id="PF05697"/>
    </source>
</evidence>
<dbReference type="EMBL" id="MFBT01000041">
    <property type="protein sequence ID" value="OGD98186.1"/>
    <property type="molecule type" value="Genomic_DNA"/>
</dbReference>
<dbReference type="SUPFAM" id="SSF102735">
    <property type="entry name" value="Trigger factor ribosome-binding domain"/>
    <property type="match status" value="1"/>
</dbReference>
<feature type="domain" description="Trigger factor ribosome-binding bacterial" evidence="5">
    <location>
        <begin position="4"/>
        <end position="79"/>
    </location>
</feature>
<feature type="compositionally biased region" description="Polar residues" evidence="4">
    <location>
        <begin position="128"/>
        <end position="141"/>
    </location>
</feature>
<dbReference type="InterPro" id="IPR008881">
    <property type="entry name" value="Trigger_fac_ribosome-bd_bac"/>
</dbReference>
<dbReference type="Gene3D" id="3.30.70.1050">
    <property type="entry name" value="Trigger factor ribosome-binding domain"/>
    <property type="match status" value="1"/>
</dbReference>
<dbReference type="InterPro" id="IPR027304">
    <property type="entry name" value="Trigger_fact/SurA_dom_sf"/>
</dbReference>
<feature type="non-terminal residue" evidence="7">
    <location>
        <position position="1"/>
    </location>
</feature>
<gene>
    <name evidence="7" type="ORF">A3B54_02205</name>
</gene>
<dbReference type="GO" id="GO:0003755">
    <property type="term" value="F:peptidyl-prolyl cis-trans isomerase activity"/>
    <property type="evidence" value="ECO:0007669"/>
    <property type="project" value="UniProtKB-KW"/>
</dbReference>
<dbReference type="SUPFAM" id="SSF109998">
    <property type="entry name" value="Triger factor/SurA peptide-binding domain-like"/>
    <property type="match status" value="1"/>
</dbReference>
<feature type="domain" description="Trigger factor C-terminal" evidence="6">
    <location>
        <begin position="161"/>
        <end position="293"/>
    </location>
</feature>
<keyword evidence="1" id="KW-0697">Rotamase</keyword>
<organism evidence="7 8">
    <name type="scientific">Candidatus Curtissbacteria bacterium RIFCSPLOWO2_01_FULL_42_50</name>
    <dbReference type="NCBI Taxonomy" id="1797730"/>
    <lineage>
        <taxon>Bacteria</taxon>
        <taxon>Candidatus Curtissiibacteriota</taxon>
    </lineage>
</organism>
<dbReference type="InterPro" id="IPR008880">
    <property type="entry name" value="Trigger_fac_C"/>
</dbReference>
<dbReference type="Pfam" id="PF05697">
    <property type="entry name" value="Trigger_N"/>
    <property type="match status" value="1"/>
</dbReference>
<dbReference type="InterPro" id="IPR036611">
    <property type="entry name" value="Trigger_fac_ribosome-bd_sf"/>
</dbReference>
<dbReference type="Gene3D" id="1.10.3120.10">
    <property type="entry name" value="Trigger factor, C-terminal domain"/>
    <property type="match status" value="1"/>
</dbReference>
<comment type="caution">
    <text evidence="7">The sequence shown here is derived from an EMBL/GenBank/DDBJ whole genome shotgun (WGS) entry which is preliminary data.</text>
</comment>
<dbReference type="InterPro" id="IPR037041">
    <property type="entry name" value="Trigger_fac_C_sf"/>
</dbReference>
<keyword evidence="3" id="KW-0175">Coiled coil</keyword>
<evidence type="ECO:0000256" key="2">
    <source>
        <dbReference type="ARBA" id="ARBA00023235"/>
    </source>
</evidence>
<proteinExistence type="predicted"/>
<evidence type="ECO:0000313" key="8">
    <source>
        <dbReference type="Proteomes" id="UP000177039"/>
    </source>
</evidence>
<protein>
    <submittedName>
        <fullName evidence="7">Uncharacterized protein</fullName>
    </submittedName>
</protein>
<feature type="region of interest" description="Disordered" evidence="4">
    <location>
        <begin position="120"/>
        <end position="146"/>
    </location>
</feature>
<reference evidence="7 8" key="1">
    <citation type="journal article" date="2016" name="Nat. Commun.">
        <title>Thousands of microbial genomes shed light on interconnected biogeochemical processes in an aquifer system.</title>
        <authorList>
            <person name="Anantharaman K."/>
            <person name="Brown C.T."/>
            <person name="Hug L.A."/>
            <person name="Sharon I."/>
            <person name="Castelle C.J."/>
            <person name="Probst A.J."/>
            <person name="Thomas B.C."/>
            <person name="Singh A."/>
            <person name="Wilkins M.J."/>
            <person name="Karaoz U."/>
            <person name="Brodie E.L."/>
            <person name="Williams K.H."/>
            <person name="Hubbard S.S."/>
            <person name="Banfield J.F."/>
        </authorList>
    </citation>
    <scope>NUCLEOTIDE SEQUENCE [LARGE SCALE GENOMIC DNA]</scope>
</reference>
<dbReference type="AlphaFoldDB" id="A0A1F5H212"/>
<dbReference type="Proteomes" id="UP000177039">
    <property type="component" value="Unassembled WGS sequence"/>
</dbReference>
<keyword evidence="2" id="KW-0413">Isomerase</keyword>